<evidence type="ECO:0000259" key="1">
    <source>
        <dbReference type="Pfam" id="PF13234"/>
    </source>
</evidence>
<dbReference type="EnsemblPlants" id="AET7Gv20021500.13">
    <property type="protein sequence ID" value="AET7Gv20021500.13"/>
    <property type="gene ID" value="AET7Gv20021500"/>
</dbReference>
<dbReference type="Proteomes" id="UP000015105">
    <property type="component" value="Chromosome 7D"/>
</dbReference>
<name>A0A453QAW8_AEGTS</name>
<dbReference type="InterPro" id="IPR025696">
    <property type="entry name" value="Beta-barrel_MTR4"/>
</dbReference>
<keyword evidence="4" id="KW-1185">Reference proteome</keyword>
<sequence>MLVNWLVSPTIAVPFGLHQKPQLLKHFCKELILTFLCLNFVQKQVRELEIERSSMVIEDEESVKDYYDLLQQYRTLKKDVRDIVLSPKYVLPFLQSGRLVRVQYSTDESTFSIDENVSWGIIINFEKVKTNAEGNIHTLFSVSFAILFMGFTLQL</sequence>
<reference evidence="4" key="1">
    <citation type="journal article" date="2014" name="Science">
        <title>Ancient hybridizations among the ancestral genomes of bread wheat.</title>
        <authorList>
            <consortium name="International Wheat Genome Sequencing Consortium,"/>
            <person name="Marcussen T."/>
            <person name="Sandve S.R."/>
            <person name="Heier L."/>
            <person name="Spannagl M."/>
            <person name="Pfeifer M."/>
            <person name="Jakobsen K.S."/>
            <person name="Wulff B.B."/>
            <person name="Steuernagel B."/>
            <person name="Mayer K.F."/>
            <person name="Olsen O.A."/>
        </authorList>
    </citation>
    <scope>NUCLEOTIDE SEQUENCE [LARGE SCALE GENOMIC DNA]</scope>
    <source>
        <strain evidence="4">cv. AL8/78</strain>
    </source>
</reference>
<evidence type="ECO:0000313" key="3">
    <source>
        <dbReference type="EnsemblPlants" id="AET7Gv20021500.13"/>
    </source>
</evidence>
<dbReference type="Gene3D" id="1.20.1500.20">
    <property type="match status" value="1"/>
</dbReference>
<feature type="domain" description="Exosome RNA helicase MTR4-like stalk" evidence="2">
    <location>
        <begin position="42"/>
        <end position="85"/>
    </location>
</feature>
<protein>
    <submittedName>
        <fullName evidence="3">Uncharacterized protein</fullName>
    </submittedName>
</protein>
<dbReference type="Pfam" id="PF21408">
    <property type="entry name" value="MTR4-like_stalk"/>
    <property type="match status" value="1"/>
</dbReference>
<organism evidence="3 4">
    <name type="scientific">Aegilops tauschii subsp. strangulata</name>
    <name type="common">Goatgrass</name>
    <dbReference type="NCBI Taxonomy" id="200361"/>
    <lineage>
        <taxon>Eukaryota</taxon>
        <taxon>Viridiplantae</taxon>
        <taxon>Streptophyta</taxon>
        <taxon>Embryophyta</taxon>
        <taxon>Tracheophyta</taxon>
        <taxon>Spermatophyta</taxon>
        <taxon>Magnoliopsida</taxon>
        <taxon>Liliopsida</taxon>
        <taxon>Poales</taxon>
        <taxon>Poaceae</taxon>
        <taxon>BOP clade</taxon>
        <taxon>Pooideae</taxon>
        <taxon>Triticodae</taxon>
        <taxon>Triticeae</taxon>
        <taxon>Triticinae</taxon>
        <taxon>Aegilops</taxon>
    </lineage>
</organism>
<evidence type="ECO:0000313" key="4">
    <source>
        <dbReference type="Proteomes" id="UP000015105"/>
    </source>
</evidence>
<dbReference type="InterPro" id="IPR048392">
    <property type="entry name" value="MTR4-like_stalk"/>
</dbReference>
<reference evidence="4" key="2">
    <citation type="journal article" date="2017" name="Nat. Plants">
        <title>The Aegilops tauschii genome reveals multiple impacts of transposons.</title>
        <authorList>
            <person name="Zhao G."/>
            <person name="Zou C."/>
            <person name="Li K."/>
            <person name="Wang K."/>
            <person name="Li T."/>
            <person name="Gao L."/>
            <person name="Zhang X."/>
            <person name="Wang H."/>
            <person name="Yang Z."/>
            <person name="Liu X."/>
            <person name="Jiang W."/>
            <person name="Mao L."/>
            <person name="Kong X."/>
            <person name="Jiao Y."/>
            <person name="Jia J."/>
        </authorList>
    </citation>
    <scope>NUCLEOTIDE SEQUENCE [LARGE SCALE GENOMIC DNA]</scope>
    <source>
        <strain evidence="4">cv. AL8/78</strain>
    </source>
</reference>
<reference evidence="3" key="5">
    <citation type="journal article" date="2021" name="G3 (Bethesda)">
        <title>Aegilops tauschii genome assembly Aet v5.0 features greater sequence contiguity and improved annotation.</title>
        <authorList>
            <person name="Wang L."/>
            <person name="Zhu T."/>
            <person name="Rodriguez J.C."/>
            <person name="Deal K.R."/>
            <person name="Dubcovsky J."/>
            <person name="McGuire P.E."/>
            <person name="Lux T."/>
            <person name="Spannagl M."/>
            <person name="Mayer K.F.X."/>
            <person name="Baldrich P."/>
            <person name="Meyers B.C."/>
            <person name="Huo N."/>
            <person name="Gu Y.Q."/>
            <person name="Zhou H."/>
            <person name="Devos K.M."/>
            <person name="Bennetzen J.L."/>
            <person name="Unver T."/>
            <person name="Budak H."/>
            <person name="Gulick P.J."/>
            <person name="Galiba G."/>
            <person name="Kalapos B."/>
            <person name="Nelson D.R."/>
            <person name="Li P."/>
            <person name="You F.M."/>
            <person name="Luo M.C."/>
            <person name="Dvorak J."/>
        </authorList>
    </citation>
    <scope>NUCLEOTIDE SEQUENCE [LARGE SCALE GENOMIC DNA]</scope>
    <source>
        <strain evidence="3">cv. AL8/78</strain>
    </source>
</reference>
<accession>A0A453QAW8</accession>
<dbReference type="Gramene" id="AET7Gv20021500.13">
    <property type="protein sequence ID" value="AET7Gv20021500.13"/>
    <property type="gene ID" value="AET7Gv20021500"/>
</dbReference>
<reference evidence="3" key="3">
    <citation type="journal article" date="2017" name="Nature">
        <title>Genome sequence of the progenitor of the wheat D genome Aegilops tauschii.</title>
        <authorList>
            <person name="Luo M.C."/>
            <person name="Gu Y.Q."/>
            <person name="Puiu D."/>
            <person name="Wang H."/>
            <person name="Twardziok S.O."/>
            <person name="Deal K.R."/>
            <person name="Huo N."/>
            <person name="Zhu T."/>
            <person name="Wang L."/>
            <person name="Wang Y."/>
            <person name="McGuire P.E."/>
            <person name="Liu S."/>
            <person name="Long H."/>
            <person name="Ramasamy R.K."/>
            <person name="Rodriguez J.C."/>
            <person name="Van S.L."/>
            <person name="Yuan L."/>
            <person name="Wang Z."/>
            <person name="Xia Z."/>
            <person name="Xiao L."/>
            <person name="Anderson O.D."/>
            <person name="Ouyang S."/>
            <person name="Liang Y."/>
            <person name="Zimin A.V."/>
            <person name="Pertea G."/>
            <person name="Qi P."/>
            <person name="Bennetzen J.L."/>
            <person name="Dai X."/>
            <person name="Dawson M.W."/>
            <person name="Muller H.G."/>
            <person name="Kugler K."/>
            <person name="Rivarola-Duarte L."/>
            <person name="Spannagl M."/>
            <person name="Mayer K.F.X."/>
            <person name="Lu F.H."/>
            <person name="Bevan M.W."/>
            <person name="Leroy P."/>
            <person name="Li P."/>
            <person name="You F.M."/>
            <person name="Sun Q."/>
            <person name="Liu Z."/>
            <person name="Lyons E."/>
            <person name="Wicker T."/>
            <person name="Salzberg S.L."/>
            <person name="Devos K.M."/>
            <person name="Dvorak J."/>
        </authorList>
    </citation>
    <scope>NUCLEOTIDE SEQUENCE [LARGE SCALE GENOMIC DNA]</scope>
    <source>
        <strain evidence="3">cv. AL8/78</strain>
    </source>
</reference>
<reference evidence="3" key="4">
    <citation type="submission" date="2019-03" db="UniProtKB">
        <authorList>
            <consortium name="EnsemblPlants"/>
        </authorList>
    </citation>
    <scope>IDENTIFICATION</scope>
</reference>
<feature type="domain" description="Exosome RNA helicase MTR4-like beta-barrel" evidence="1">
    <location>
        <begin position="86"/>
        <end position="132"/>
    </location>
</feature>
<evidence type="ECO:0000259" key="2">
    <source>
        <dbReference type="Pfam" id="PF21408"/>
    </source>
</evidence>
<dbReference type="Pfam" id="PF13234">
    <property type="entry name" value="MTR4_beta-barrel"/>
    <property type="match status" value="1"/>
</dbReference>
<dbReference type="AlphaFoldDB" id="A0A453QAW8"/>
<proteinExistence type="predicted"/>